<comment type="subcellular location">
    <subcellularLocation>
        <location evidence="1">Nucleus</location>
    </subcellularLocation>
</comment>
<evidence type="ECO:0000256" key="3">
    <source>
        <dbReference type="ARBA" id="ARBA00022737"/>
    </source>
</evidence>
<dbReference type="GO" id="GO:0008270">
    <property type="term" value="F:zinc ion binding"/>
    <property type="evidence" value="ECO:0007669"/>
    <property type="project" value="UniProtKB-KW"/>
</dbReference>
<dbReference type="Ensembl" id="ENSGMOT00000077334.1">
    <property type="protein sequence ID" value="ENSGMOP00000061115.1"/>
    <property type="gene ID" value="ENSGMOG00000035234.1"/>
</dbReference>
<dbReference type="SUPFAM" id="SSF57667">
    <property type="entry name" value="beta-beta-alpha zinc fingers"/>
    <property type="match status" value="2"/>
</dbReference>
<dbReference type="Proteomes" id="UP000694546">
    <property type="component" value="Chromosome 7"/>
</dbReference>
<dbReference type="GeneTree" id="ENSGT01150000286971"/>
<dbReference type="PANTHER" id="PTHR24394:SF29">
    <property type="entry name" value="MYONEURIN"/>
    <property type="match status" value="1"/>
</dbReference>
<dbReference type="InterPro" id="IPR036236">
    <property type="entry name" value="Znf_C2H2_sf"/>
</dbReference>
<evidence type="ECO:0000256" key="2">
    <source>
        <dbReference type="ARBA" id="ARBA00022723"/>
    </source>
</evidence>
<evidence type="ECO:0000256" key="1">
    <source>
        <dbReference type="ARBA" id="ARBA00004123"/>
    </source>
</evidence>
<protein>
    <recommendedName>
        <fullName evidence="8">C2H2-type domain-containing protein</fullName>
    </recommendedName>
</protein>
<dbReference type="AlphaFoldDB" id="A0A8C5CE41"/>
<keyword evidence="10" id="KW-1185">Reference proteome</keyword>
<keyword evidence="5" id="KW-0862">Zinc</keyword>
<keyword evidence="6" id="KW-0539">Nucleus</keyword>
<keyword evidence="2" id="KW-0479">Metal-binding</keyword>
<dbReference type="FunFam" id="3.30.160.60:FF:000100">
    <property type="entry name" value="Zinc finger 45-like"/>
    <property type="match status" value="1"/>
</dbReference>
<feature type="domain" description="C2H2-type" evidence="8">
    <location>
        <begin position="79"/>
        <end position="106"/>
    </location>
</feature>
<dbReference type="FunFam" id="3.30.160.60:FF:002343">
    <property type="entry name" value="Zinc finger protein 33A"/>
    <property type="match status" value="1"/>
</dbReference>
<dbReference type="GO" id="GO:0005634">
    <property type="term" value="C:nucleus"/>
    <property type="evidence" value="ECO:0007669"/>
    <property type="project" value="UniProtKB-SubCell"/>
</dbReference>
<dbReference type="Gene3D" id="3.30.160.60">
    <property type="entry name" value="Classic Zinc Finger"/>
    <property type="match status" value="3"/>
</dbReference>
<evidence type="ECO:0000256" key="5">
    <source>
        <dbReference type="ARBA" id="ARBA00022833"/>
    </source>
</evidence>
<dbReference type="SMART" id="SM00355">
    <property type="entry name" value="ZnF_C2H2"/>
    <property type="match status" value="3"/>
</dbReference>
<dbReference type="PANTHER" id="PTHR24394">
    <property type="entry name" value="ZINC FINGER PROTEIN"/>
    <property type="match status" value="1"/>
</dbReference>
<evidence type="ECO:0000313" key="9">
    <source>
        <dbReference type="Ensembl" id="ENSGMOP00000061115.1"/>
    </source>
</evidence>
<evidence type="ECO:0000259" key="8">
    <source>
        <dbReference type="PROSITE" id="PS50157"/>
    </source>
</evidence>
<name>A0A8C5CE41_GADMO</name>
<sequence length="135" mass="15785">FLCFLPCRRLQCLWRPQHSEHSRLEESSLDCGKRLVHCEELTGHRGGRKGRPCVLCGKVFPNDSKMTIHMRTHTSEKPYRCDQCMKRFSQSCSLKIHMRIHSGEKPCVCHQCNISYRYSSSLRRHMTKHKGKGVL</sequence>
<proteinExistence type="predicted"/>
<accession>A0A8C5CE41</accession>
<dbReference type="InterPro" id="IPR013087">
    <property type="entry name" value="Znf_C2H2_type"/>
</dbReference>
<keyword evidence="3" id="KW-0677">Repeat</keyword>
<reference evidence="9" key="1">
    <citation type="submission" date="2025-08" db="UniProtKB">
        <authorList>
            <consortium name="Ensembl"/>
        </authorList>
    </citation>
    <scope>IDENTIFICATION</scope>
</reference>
<evidence type="ECO:0000256" key="6">
    <source>
        <dbReference type="ARBA" id="ARBA00023242"/>
    </source>
</evidence>
<dbReference type="PROSITE" id="PS50157">
    <property type="entry name" value="ZINC_FINGER_C2H2_2"/>
    <property type="match status" value="3"/>
</dbReference>
<evidence type="ECO:0000313" key="10">
    <source>
        <dbReference type="Proteomes" id="UP000694546"/>
    </source>
</evidence>
<reference evidence="9" key="2">
    <citation type="submission" date="2025-09" db="UniProtKB">
        <authorList>
            <consortium name="Ensembl"/>
        </authorList>
    </citation>
    <scope>IDENTIFICATION</scope>
</reference>
<feature type="domain" description="C2H2-type" evidence="8">
    <location>
        <begin position="107"/>
        <end position="134"/>
    </location>
</feature>
<evidence type="ECO:0000256" key="7">
    <source>
        <dbReference type="PROSITE-ProRule" id="PRU00042"/>
    </source>
</evidence>
<organism evidence="9 10">
    <name type="scientific">Gadus morhua</name>
    <name type="common">Atlantic cod</name>
    <dbReference type="NCBI Taxonomy" id="8049"/>
    <lineage>
        <taxon>Eukaryota</taxon>
        <taxon>Metazoa</taxon>
        <taxon>Chordata</taxon>
        <taxon>Craniata</taxon>
        <taxon>Vertebrata</taxon>
        <taxon>Euteleostomi</taxon>
        <taxon>Actinopterygii</taxon>
        <taxon>Neopterygii</taxon>
        <taxon>Teleostei</taxon>
        <taxon>Neoteleostei</taxon>
        <taxon>Acanthomorphata</taxon>
        <taxon>Zeiogadaria</taxon>
        <taxon>Gadariae</taxon>
        <taxon>Gadiformes</taxon>
        <taxon>Gadoidei</taxon>
        <taxon>Gadidae</taxon>
        <taxon>Gadus</taxon>
    </lineage>
</organism>
<feature type="domain" description="C2H2-type" evidence="8">
    <location>
        <begin position="51"/>
        <end position="78"/>
    </location>
</feature>
<dbReference type="Pfam" id="PF00096">
    <property type="entry name" value="zf-C2H2"/>
    <property type="match status" value="3"/>
</dbReference>
<dbReference type="OMA" id="WRIHRRE"/>
<evidence type="ECO:0000256" key="4">
    <source>
        <dbReference type="ARBA" id="ARBA00022771"/>
    </source>
</evidence>
<keyword evidence="4 7" id="KW-0863">Zinc-finger</keyword>
<dbReference type="GO" id="GO:0000981">
    <property type="term" value="F:DNA-binding transcription factor activity, RNA polymerase II-specific"/>
    <property type="evidence" value="ECO:0007669"/>
    <property type="project" value="TreeGrafter"/>
</dbReference>
<dbReference type="PROSITE" id="PS00028">
    <property type="entry name" value="ZINC_FINGER_C2H2_1"/>
    <property type="match status" value="3"/>
</dbReference>